<keyword evidence="2" id="KW-1185">Reference proteome</keyword>
<reference evidence="1 2" key="1">
    <citation type="submission" date="2018-03" db="EMBL/GenBank/DDBJ databases">
        <title>Genome sequence of Moorella humiferrea DSM 23265.</title>
        <authorList>
            <person name="Poehlein A."/>
            <person name="Daniel R."/>
        </authorList>
    </citation>
    <scope>NUCLEOTIDE SEQUENCE [LARGE SCALE GENOMIC DNA]</scope>
    <source>
        <strain evidence="1 2">DSM 23265</strain>
    </source>
</reference>
<evidence type="ECO:0000313" key="1">
    <source>
        <dbReference type="EMBL" id="PRR76169.1"/>
    </source>
</evidence>
<organism evidence="1 2">
    <name type="scientific">Neomoorella humiferrea</name>
    <dbReference type="NCBI Taxonomy" id="676965"/>
    <lineage>
        <taxon>Bacteria</taxon>
        <taxon>Bacillati</taxon>
        <taxon>Bacillota</taxon>
        <taxon>Clostridia</taxon>
        <taxon>Neomoorellales</taxon>
        <taxon>Neomoorellaceae</taxon>
        <taxon>Neomoorella</taxon>
    </lineage>
</organism>
<evidence type="ECO:0000313" key="2">
    <source>
        <dbReference type="Proteomes" id="UP000238415"/>
    </source>
</evidence>
<dbReference type="EMBL" id="PVXM01000001">
    <property type="protein sequence ID" value="PRR76169.1"/>
    <property type="molecule type" value="Genomic_DNA"/>
</dbReference>
<accession>A0A2T0AYT5</accession>
<gene>
    <name evidence="1" type="ORF">MOHU_00110</name>
</gene>
<proteinExistence type="predicted"/>
<protein>
    <submittedName>
        <fullName evidence="1">Uncharacterized protein</fullName>
    </submittedName>
</protein>
<dbReference type="Proteomes" id="UP000238415">
    <property type="component" value="Unassembled WGS sequence"/>
</dbReference>
<sequence>MPATIISNFNFPERLDDRKAERLNSFLFGISDTKKAGS</sequence>
<comment type="caution">
    <text evidence="1">The sequence shown here is derived from an EMBL/GenBank/DDBJ whole genome shotgun (WGS) entry which is preliminary data.</text>
</comment>
<dbReference type="AlphaFoldDB" id="A0A2T0AYT5"/>
<name>A0A2T0AYT5_9FIRM</name>